<organism evidence="5 6">
    <name type="scientific">Streptomyces graminofaciens</name>
    <dbReference type="NCBI Taxonomy" id="68212"/>
    <lineage>
        <taxon>Bacteria</taxon>
        <taxon>Bacillati</taxon>
        <taxon>Actinomycetota</taxon>
        <taxon>Actinomycetes</taxon>
        <taxon>Kitasatosporales</taxon>
        <taxon>Streptomycetaceae</taxon>
        <taxon>Streptomyces</taxon>
    </lineage>
</organism>
<sequence length="196" mass="20881">MTMSINEHGPHGPQGLMDSGSGLEPQPTPVAPTDAQALREAFGRFPSGVIAVCGMVDDRPVGMAVSSFTSVSLAPPLVSVCLQTSSRTWPKLRQLPRLGLSVLGEQQGEVCRGLAGAEETRFAEVHWEATGEGAVVLPGAVTWYTCTLRAELPAGDHTIALLEIDRLWTLPSAEPLVFHGSRFRRLDDGDRSAVPA</sequence>
<evidence type="ECO:0000256" key="2">
    <source>
        <dbReference type="ARBA" id="ARBA00023002"/>
    </source>
</evidence>
<keyword evidence="6" id="KW-1185">Reference proteome</keyword>
<dbReference type="InterPro" id="IPR012349">
    <property type="entry name" value="Split_barrel_FMN-bd"/>
</dbReference>
<dbReference type="EMBL" id="AP018448">
    <property type="protein sequence ID" value="BBC31084.1"/>
    <property type="molecule type" value="Genomic_DNA"/>
</dbReference>
<dbReference type="InterPro" id="IPR002563">
    <property type="entry name" value="Flavin_Rdtase-like_dom"/>
</dbReference>
<dbReference type="Proteomes" id="UP001321542">
    <property type="component" value="Chromosome"/>
</dbReference>
<accession>A0ABN5VCP6</accession>
<evidence type="ECO:0000313" key="6">
    <source>
        <dbReference type="Proteomes" id="UP001321542"/>
    </source>
</evidence>
<dbReference type="PANTHER" id="PTHR30466">
    <property type="entry name" value="FLAVIN REDUCTASE"/>
    <property type="match status" value="1"/>
</dbReference>
<feature type="region of interest" description="Disordered" evidence="3">
    <location>
        <begin position="1"/>
        <end position="31"/>
    </location>
</feature>
<reference evidence="5 6" key="2">
    <citation type="journal article" date="2023" name="ChemBioChem">
        <title>Acyltransferase Domain Exchange between Two Independent Type I Polyketide Synthases in the Same Producer Strain of Macrolide Antibiotics.</title>
        <authorList>
            <person name="Kudo F."/>
            <person name="Kishikawa K."/>
            <person name="Tsuboi K."/>
            <person name="Kido T."/>
            <person name="Usui T."/>
            <person name="Hashimoto J."/>
            <person name="Shin-Ya K."/>
            <person name="Miyanaga A."/>
            <person name="Eguchi T."/>
        </authorList>
    </citation>
    <scope>NUCLEOTIDE SEQUENCE [LARGE SCALE GENOMIC DNA]</scope>
    <source>
        <strain evidence="5 6">A-8890</strain>
    </source>
</reference>
<gene>
    <name evidence="5" type="ORF">SGFS_023780</name>
</gene>
<evidence type="ECO:0000259" key="4">
    <source>
        <dbReference type="SMART" id="SM00903"/>
    </source>
</evidence>
<dbReference type="Pfam" id="PF01613">
    <property type="entry name" value="Flavin_Reduct"/>
    <property type="match status" value="1"/>
</dbReference>
<dbReference type="PANTHER" id="PTHR30466:SF11">
    <property type="entry name" value="FLAVIN-DEPENDENT MONOOXYGENASE, REDUCTASE SUBUNIT HSAB"/>
    <property type="match status" value="1"/>
</dbReference>
<comment type="similarity">
    <text evidence="1">Belongs to the non-flavoprotein flavin reductase family.</text>
</comment>
<dbReference type="SUPFAM" id="SSF50475">
    <property type="entry name" value="FMN-binding split barrel"/>
    <property type="match status" value="1"/>
</dbReference>
<dbReference type="Gene3D" id="2.30.110.10">
    <property type="entry name" value="Electron Transport, Fmn-binding Protein, Chain A"/>
    <property type="match status" value="1"/>
</dbReference>
<evidence type="ECO:0000313" key="5">
    <source>
        <dbReference type="EMBL" id="BBC31084.1"/>
    </source>
</evidence>
<dbReference type="SMART" id="SM00903">
    <property type="entry name" value="Flavin_Reduct"/>
    <property type="match status" value="1"/>
</dbReference>
<proteinExistence type="inferred from homology"/>
<protein>
    <recommendedName>
        <fullName evidence="4">Flavin reductase like domain-containing protein</fullName>
    </recommendedName>
</protein>
<feature type="domain" description="Flavin reductase like" evidence="4">
    <location>
        <begin position="42"/>
        <end position="185"/>
    </location>
</feature>
<dbReference type="InterPro" id="IPR050268">
    <property type="entry name" value="NADH-dep_flavin_reductase"/>
</dbReference>
<keyword evidence="2" id="KW-0560">Oxidoreductase</keyword>
<evidence type="ECO:0000256" key="3">
    <source>
        <dbReference type="SAM" id="MobiDB-lite"/>
    </source>
</evidence>
<name>A0ABN5VCP6_9ACTN</name>
<reference evidence="5 6" key="1">
    <citation type="journal article" date="2010" name="ChemBioChem">
        <title>Cloning and characterization of the biosynthetic gene cluster of 16-membered macrolide antibiotic FD-891: involvement of a dual functional cytochrome P450 monooxygenase catalyzing epoxidation and hydroxylation.</title>
        <authorList>
            <person name="Kudo F."/>
            <person name="Motegi A."/>
            <person name="Mizoue K."/>
            <person name="Eguchi T."/>
        </authorList>
    </citation>
    <scope>NUCLEOTIDE SEQUENCE [LARGE SCALE GENOMIC DNA]</scope>
    <source>
        <strain evidence="5 6">A-8890</strain>
    </source>
</reference>
<evidence type="ECO:0000256" key="1">
    <source>
        <dbReference type="ARBA" id="ARBA00008898"/>
    </source>
</evidence>